<proteinExistence type="predicted"/>
<dbReference type="AlphaFoldDB" id="A0A5J5CFW9"/>
<evidence type="ECO:0000313" key="1">
    <source>
        <dbReference type="EMBL" id="KAA8580657.1"/>
    </source>
</evidence>
<comment type="caution">
    <text evidence="1">The sequence shown here is derived from an EMBL/GenBank/DDBJ whole genome shotgun (WGS) entry which is preliminary data.</text>
</comment>
<reference evidence="1 2" key="1">
    <citation type="submission" date="2019-08" db="EMBL/GenBank/DDBJ databases">
        <title>A chromosome-level genome assembly, high-density linkage maps, and genome scans reveal the genomic architecture of hybrid incompatibilities underlying speciation via character displacement in darters (Percidae: Etheostominae).</title>
        <authorList>
            <person name="Moran R.L."/>
            <person name="Catchen J.M."/>
            <person name="Fuller R.C."/>
        </authorList>
    </citation>
    <scope>NUCLEOTIDE SEQUENCE [LARGE SCALE GENOMIC DNA]</scope>
    <source>
        <strain evidence="1">EspeVRDwgs_2016</strain>
        <tissue evidence="1">Muscle</tissue>
    </source>
</reference>
<evidence type="ECO:0000313" key="2">
    <source>
        <dbReference type="Proteomes" id="UP000327493"/>
    </source>
</evidence>
<dbReference type="EMBL" id="VOFY01000022">
    <property type="protein sequence ID" value="KAA8580657.1"/>
    <property type="molecule type" value="Genomic_DNA"/>
</dbReference>
<organism evidence="1 2">
    <name type="scientific">Etheostoma spectabile</name>
    <name type="common">orangethroat darter</name>
    <dbReference type="NCBI Taxonomy" id="54343"/>
    <lineage>
        <taxon>Eukaryota</taxon>
        <taxon>Metazoa</taxon>
        <taxon>Chordata</taxon>
        <taxon>Craniata</taxon>
        <taxon>Vertebrata</taxon>
        <taxon>Euteleostomi</taxon>
        <taxon>Actinopterygii</taxon>
        <taxon>Neopterygii</taxon>
        <taxon>Teleostei</taxon>
        <taxon>Neoteleostei</taxon>
        <taxon>Acanthomorphata</taxon>
        <taxon>Eupercaria</taxon>
        <taxon>Perciformes</taxon>
        <taxon>Percoidei</taxon>
        <taxon>Percidae</taxon>
        <taxon>Etheostomatinae</taxon>
        <taxon>Etheostoma</taxon>
    </lineage>
</organism>
<accession>A0A5J5CFW9</accession>
<name>A0A5J5CFW9_9PERO</name>
<dbReference type="Proteomes" id="UP000327493">
    <property type="component" value="Chromosome 22"/>
</dbReference>
<keyword evidence="2" id="KW-1185">Reference proteome</keyword>
<gene>
    <name evidence="1" type="ORF">FQN60_013615</name>
</gene>
<sequence length="63" mass="7336">MLRCAESDSGPHLFYSPQRVIKRHERRLCRRGGSTVFWIQEVRNTAAVRRSRLRGSVSPLQRA</sequence>
<feature type="non-terminal residue" evidence="1">
    <location>
        <position position="63"/>
    </location>
</feature>
<protein>
    <submittedName>
        <fullName evidence="1">Uncharacterized protein</fullName>
    </submittedName>
</protein>